<evidence type="ECO:0000313" key="13">
    <source>
        <dbReference type="EMBL" id="KAF7671048.1"/>
    </source>
</evidence>
<dbReference type="EMBL" id="JAAABM010000025">
    <property type="protein sequence ID" value="KAF7671048.1"/>
    <property type="molecule type" value="Genomic_DNA"/>
</dbReference>
<keyword evidence="14" id="KW-1185">Reference proteome</keyword>
<dbReference type="InterPro" id="IPR002328">
    <property type="entry name" value="ADH_Zn_CS"/>
</dbReference>
<dbReference type="InterPro" id="IPR045306">
    <property type="entry name" value="SDH-like"/>
</dbReference>
<dbReference type="SMART" id="SM00829">
    <property type="entry name" value="PKS_ER"/>
    <property type="match status" value="1"/>
</dbReference>
<dbReference type="Pfam" id="PF00107">
    <property type="entry name" value="ADH_zinc_N"/>
    <property type="match status" value="1"/>
</dbReference>
<dbReference type="PANTHER" id="PTHR43161">
    <property type="entry name" value="SORBITOL DEHYDROGENASE"/>
    <property type="match status" value="1"/>
</dbReference>
<evidence type="ECO:0000256" key="11">
    <source>
        <dbReference type="RuleBase" id="RU361277"/>
    </source>
</evidence>
<gene>
    <name evidence="13" type="ORF">GT037_010829</name>
</gene>
<evidence type="ECO:0000256" key="9">
    <source>
        <dbReference type="ARBA" id="ARBA00026119"/>
    </source>
</evidence>
<organism evidence="13 14">
    <name type="scientific">Alternaria burnsii</name>
    <dbReference type="NCBI Taxonomy" id="1187904"/>
    <lineage>
        <taxon>Eukaryota</taxon>
        <taxon>Fungi</taxon>
        <taxon>Dikarya</taxon>
        <taxon>Ascomycota</taxon>
        <taxon>Pezizomycotina</taxon>
        <taxon>Dothideomycetes</taxon>
        <taxon>Pleosporomycetidae</taxon>
        <taxon>Pleosporales</taxon>
        <taxon>Pleosporineae</taxon>
        <taxon>Pleosporaceae</taxon>
        <taxon>Alternaria</taxon>
        <taxon>Alternaria sect. Alternaria</taxon>
    </lineage>
</organism>
<dbReference type="EC" id="1.1.1.9" evidence="9"/>
<keyword evidence="6" id="KW-0520">NAD</keyword>
<dbReference type="InterPro" id="IPR036291">
    <property type="entry name" value="NAD(P)-bd_dom_sf"/>
</dbReference>
<dbReference type="SUPFAM" id="SSF51735">
    <property type="entry name" value="NAD(P)-binding Rossmann-fold domains"/>
    <property type="match status" value="1"/>
</dbReference>
<dbReference type="PANTHER" id="PTHR43161:SF9">
    <property type="entry name" value="SORBITOL DEHYDROGENASE"/>
    <property type="match status" value="1"/>
</dbReference>
<keyword evidence="3 11" id="KW-0479">Metal-binding</keyword>
<dbReference type="PROSITE" id="PS00059">
    <property type="entry name" value="ADH_ZINC"/>
    <property type="match status" value="1"/>
</dbReference>
<reference evidence="13" key="1">
    <citation type="submission" date="2020-01" db="EMBL/GenBank/DDBJ databases">
        <authorList>
            <person name="Feng Z.H.Z."/>
        </authorList>
    </citation>
    <scope>NUCLEOTIDE SEQUENCE</scope>
    <source>
        <strain evidence="13">CBS107.38</strain>
    </source>
</reference>
<comment type="similarity">
    <text evidence="2 11">Belongs to the zinc-containing alcohol dehydrogenase family.</text>
</comment>
<comment type="pathway">
    <text evidence="8">Carbohydrate degradation; L-arabinose degradation via L-arabinitol; D-xylulose 5-phosphate from L-arabinose (fungal route): step 4/5.</text>
</comment>
<dbReference type="RefSeq" id="XP_038781430.1">
    <property type="nucleotide sequence ID" value="XM_038935876.1"/>
</dbReference>
<dbReference type="Gene3D" id="3.40.50.720">
    <property type="entry name" value="NAD(P)-binding Rossmann-like Domain"/>
    <property type="match status" value="1"/>
</dbReference>
<feature type="non-terminal residue" evidence="13">
    <location>
        <position position="1"/>
    </location>
</feature>
<evidence type="ECO:0000256" key="4">
    <source>
        <dbReference type="ARBA" id="ARBA00022833"/>
    </source>
</evidence>
<dbReference type="InterPro" id="IPR013149">
    <property type="entry name" value="ADH-like_C"/>
</dbReference>
<evidence type="ECO:0000259" key="12">
    <source>
        <dbReference type="SMART" id="SM00829"/>
    </source>
</evidence>
<evidence type="ECO:0000256" key="3">
    <source>
        <dbReference type="ARBA" id="ARBA00022723"/>
    </source>
</evidence>
<keyword evidence="4 11" id="KW-0862">Zinc</keyword>
<dbReference type="InterPro" id="IPR013154">
    <property type="entry name" value="ADH-like_N"/>
</dbReference>
<dbReference type="GO" id="GO:0046526">
    <property type="term" value="F:D-xylulose reductase activity"/>
    <property type="evidence" value="ECO:0007669"/>
    <property type="project" value="UniProtKB-EC"/>
</dbReference>
<evidence type="ECO:0000256" key="8">
    <source>
        <dbReference type="ARBA" id="ARBA00025713"/>
    </source>
</evidence>
<comment type="function">
    <text evidence="7">Xylitol dehydrogenase which catalyzes the conversion of xylitol to D-xylulose. Xylose is a major component of hemicelluloses such as xylan. Most fungi utilize D-xylose via three enzymatic reactions, xylose reductase (XR), xylitol dehydrogenase (XDH), and xylulokinase, to form xylulose 5-phosphate, which enters pentose phosphate pathway.</text>
</comment>
<dbReference type="FunFam" id="3.40.50.720:FF:000068">
    <property type="entry name" value="Sorbitol dehydrogenase"/>
    <property type="match status" value="1"/>
</dbReference>
<dbReference type="SUPFAM" id="SSF50129">
    <property type="entry name" value="GroES-like"/>
    <property type="match status" value="1"/>
</dbReference>
<dbReference type="GO" id="GO:0003939">
    <property type="term" value="F:L-iditol 2-dehydrogenase (NAD+) activity"/>
    <property type="evidence" value="ECO:0007669"/>
    <property type="project" value="TreeGrafter"/>
</dbReference>
<dbReference type="InterPro" id="IPR011032">
    <property type="entry name" value="GroES-like_sf"/>
</dbReference>
<name>A0A8H7AWM5_9PLEO</name>
<evidence type="ECO:0000256" key="2">
    <source>
        <dbReference type="ARBA" id="ARBA00008072"/>
    </source>
</evidence>
<dbReference type="AlphaFoldDB" id="A0A8H7AWM5"/>
<accession>A0A8H7AWM5</accession>
<comment type="cofactor">
    <cofactor evidence="1 11">
        <name>Zn(2+)</name>
        <dbReference type="ChEBI" id="CHEBI:29105"/>
    </cofactor>
</comment>
<dbReference type="GO" id="GO:0008270">
    <property type="term" value="F:zinc ion binding"/>
    <property type="evidence" value="ECO:0007669"/>
    <property type="project" value="InterPro"/>
</dbReference>
<dbReference type="GeneID" id="62209054"/>
<dbReference type="CDD" id="cd05285">
    <property type="entry name" value="sorbitol_DH"/>
    <property type="match status" value="1"/>
</dbReference>
<keyword evidence="5" id="KW-0560">Oxidoreductase</keyword>
<evidence type="ECO:0000256" key="6">
    <source>
        <dbReference type="ARBA" id="ARBA00023027"/>
    </source>
</evidence>
<dbReference type="InterPro" id="IPR020843">
    <property type="entry name" value="ER"/>
</dbReference>
<dbReference type="Gene3D" id="3.90.180.10">
    <property type="entry name" value="Medium-chain alcohol dehydrogenases, catalytic domain"/>
    <property type="match status" value="1"/>
</dbReference>
<proteinExistence type="inferred from homology"/>
<reference evidence="13" key="2">
    <citation type="submission" date="2020-08" db="EMBL/GenBank/DDBJ databases">
        <title>Draft Genome Sequence of Cumin Blight Pathogen Alternaria burnsii.</title>
        <authorList>
            <person name="Feng Z."/>
        </authorList>
    </citation>
    <scope>NUCLEOTIDE SEQUENCE</scope>
    <source>
        <strain evidence="13">CBS107.38</strain>
    </source>
</reference>
<protein>
    <recommendedName>
        <fullName evidence="9">D-xylulose reductase</fullName>
        <ecNumber evidence="9">1.1.1.9</ecNumber>
    </recommendedName>
    <alternativeName>
        <fullName evidence="10">Xylitol dehydrogenase A</fullName>
    </alternativeName>
</protein>
<feature type="domain" description="Enoyl reductase (ER)" evidence="12">
    <location>
        <begin position="27"/>
        <end position="376"/>
    </location>
</feature>
<evidence type="ECO:0000256" key="1">
    <source>
        <dbReference type="ARBA" id="ARBA00001947"/>
    </source>
</evidence>
<comment type="caution">
    <text evidence="13">The sequence shown here is derived from an EMBL/GenBank/DDBJ whole genome shotgun (WGS) entry which is preliminary data.</text>
</comment>
<dbReference type="Proteomes" id="UP000596902">
    <property type="component" value="Unassembled WGS sequence"/>
</dbReference>
<evidence type="ECO:0000256" key="10">
    <source>
        <dbReference type="ARBA" id="ARBA00030139"/>
    </source>
</evidence>
<dbReference type="Pfam" id="PF08240">
    <property type="entry name" value="ADH_N"/>
    <property type="match status" value="1"/>
</dbReference>
<sequence length="381" mass="40940">YFSSYSPNIINTANNDIMQNPSVVLYGPKTAKIQDTAIPELVDAHDVIVRINYVGVCGSDVHFWHHGGIGKMINPSTGIVMGHEASGTIHSVGSSVKSVKPGDRVAIEPGMPCRICKACKSGVYNMCRSMRFAAAPGPPDTQGTLSKYFRSAEDFVYKIPDRMGLDEAVLVEPLAVAVHAVKLADVRPGETVVVMGSGTIGLFCAAVARQFGAHRIIIVDILEKKLEFAADYLKCETFCSSTEASPEDNAEQLLRTFDLVESGIDTTGGLVDTVIEASGATSSIDMGINVVQPGGKYVQTGLGKPKIEFPIVAMSQKELMVRGCFRYGAGDYELAVRFLEKGVIDVKPLISSITPFEKATEAWEKTSKGEGIKNLIQGVQD</sequence>
<evidence type="ECO:0000256" key="5">
    <source>
        <dbReference type="ARBA" id="ARBA00023002"/>
    </source>
</evidence>
<dbReference type="GO" id="GO:0006062">
    <property type="term" value="P:sorbitol catabolic process"/>
    <property type="evidence" value="ECO:0007669"/>
    <property type="project" value="TreeGrafter"/>
</dbReference>
<evidence type="ECO:0000313" key="14">
    <source>
        <dbReference type="Proteomes" id="UP000596902"/>
    </source>
</evidence>
<evidence type="ECO:0000256" key="7">
    <source>
        <dbReference type="ARBA" id="ARBA00024843"/>
    </source>
</evidence>